<sequence length="302" mass="35295">MEEMAEHLILGQEWMLAEQATLDFQYNCVYFGTTYRQSAYWHSHRDVIEYAPPVKLTEDKVSEELCDSYEAVLNEFPDVFHERLRQPTTRLSTHPLDHQQQRRVPLAFIQPTTTLTAAQIDDIEDNKPAPLFDQIKQAQGNSVEYQATRARWHRLHNGQDEATEPWQRTLKNDYTVRDDLIWYTKDNRMALVVPLEFWPRVIHEYHDKIGHPGRDETIDAIRRLYYWPALEAPEDDDIRLTPIPRPDLDTESEADEEEPPAVPVRPATGRTNQVTIEDLPDDDDHEDPRPIQGPQPITGLWP</sequence>
<organism evidence="3 4">
    <name type="scientific">Rhamnusium bicolor</name>
    <dbReference type="NCBI Taxonomy" id="1586634"/>
    <lineage>
        <taxon>Eukaryota</taxon>
        <taxon>Metazoa</taxon>
        <taxon>Ecdysozoa</taxon>
        <taxon>Arthropoda</taxon>
        <taxon>Hexapoda</taxon>
        <taxon>Insecta</taxon>
        <taxon>Pterygota</taxon>
        <taxon>Neoptera</taxon>
        <taxon>Endopterygota</taxon>
        <taxon>Coleoptera</taxon>
        <taxon>Polyphaga</taxon>
        <taxon>Cucujiformia</taxon>
        <taxon>Chrysomeloidea</taxon>
        <taxon>Cerambycidae</taxon>
        <taxon>Lepturinae</taxon>
        <taxon>Rhagiini</taxon>
        <taxon>Rhamnusium</taxon>
    </lineage>
</organism>
<reference evidence="3" key="1">
    <citation type="journal article" date="2023" name="Insect Mol. Biol.">
        <title>Genome sequencing provides insights into the evolution of gene families encoding plant cell wall-degrading enzymes in longhorned beetles.</title>
        <authorList>
            <person name="Shin N.R."/>
            <person name="Okamura Y."/>
            <person name="Kirsch R."/>
            <person name="Pauchet Y."/>
        </authorList>
    </citation>
    <scope>NUCLEOTIDE SEQUENCE</scope>
    <source>
        <strain evidence="3">RBIC_L_NR</strain>
    </source>
</reference>
<proteinExistence type="predicted"/>
<feature type="region of interest" description="Disordered" evidence="1">
    <location>
        <begin position="237"/>
        <end position="302"/>
    </location>
</feature>
<evidence type="ECO:0000313" key="3">
    <source>
        <dbReference type="EMBL" id="KAJ8960108.1"/>
    </source>
</evidence>
<evidence type="ECO:0000256" key="1">
    <source>
        <dbReference type="SAM" id="MobiDB-lite"/>
    </source>
</evidence>
<dbReference type="Gene3D" id="1.10.340.70">
    <property type="match status" value="1"/>
</dbReference>
<evidence type="ECO:0000259" key="2">
    <source>
        <dbReference type="Pfam" id="PF17921"/>
    </source>
</evidence>
<dbReference type="EMBL" id="JANEYF010001658">
    <property type="protein sequence ID" value="KAJ8960108.1"/>
    <property type="molecule type" value="Genomic_DNA"/>
</dbReference>
<comment type="caution">
    <text evidence="3">The sequence shown here is derived from an EMBL/GenBank/DDBJ whole genome shotgun (WGS) entry which is preliminary data.</text>
</comment>
<feature type="domain" description="Integrase zinc-binding" evidence="2">
    <location>
        <begin position="193"/>
        <end position="230"/>
    </location>
</feature>
<dbReference type="Pfam" id="PF17921">
    <property type="entry name" value="Integrase_H2C2"/>
    <property type="match status" value="1"/>
</dbReference>
<accession>A0AAV8Z9H2</accession>
<keyword evidence="4" id="KW-1185">Reference proteome</keyword>
<protein>
    <recommendedName>
        <fullName evidence="2">Integrase zinc-binding domain-containing protein</fullName>
    </recommendedName>
</protein>
<evidence type="ECO:0000313" key="4">
    <source>
        <dbReference type="Proteomes" id="UP001162156"/>
    </source>
</evidence>
<name>A0AAV8Z9H2_9CUCU</name>
<dbReference type="AlphaFoldDB" id="A0AAV8Z9H2"/>
<feature type="compositionally biased region" description="Acidic residues" evidence="1">
    <location>
        <begin position="249"/>
        <end position="259"/>
    </location>
</feature>
<gene>
    <name evidence="3" type="ORF">NQ314_006106</name>
</gene>
<dbReference type="Proteomes" id="UP001162156">
    <property type="component" value="Unassembled WGS sequence"/>
</dbReference>
<dbReference type="InterPro" id="IPR041588">
    <property type="entry name" value="Integrase_H2C2"/>
</dbReference>